<dbReference type="PANTHER" id="PTHR46649">
    <property type="match status" value="1"/>
</dbReference>
<keyword evidence="1" id="KW-0378">Hydrolase</keyword>
<accession>A0ABV2XAZ1</accession>
<organism evidence="1 2">
    <name type="scientific">Nocardia niwae</name>
    <dbReference type="NCBI Taxonomy" id="626084"/>
    <lineage>
        <taxon>Bacteria</taxon>
        <taxon>Bacillati</taxon>
        <taxon>Actinomycetota</taxon>
        <taxon>Actinomycetes</taxon>
        <taxon>Mycobacteriales</taxon>
        <taxon>Nocardiaceae</taxon>
        <taxon>Nocardia</taxon>
    </lineage>
</organism>
<name>A0ABV2XAZ1_9NOCA</name>
<comment type="caution">
    <text evidence="1">The sequence shown here is derived from an EMBL/GenBank/DDBJ whole genome shotgun (WGS) entry which is preliminary data.</text>
</comment>
<dbReference type="EMBL" id="JBEYBR010000033">
    <property type="protein sequence ID" value="MEU2123068.1"/>
    <property type="molecule type" value="Genomic_DNA"/>
</dbReference>
<dbReference type="NCBIfam" id="TIGR01549">
    <property type="entry name" value="HAD-SF-IA-v1"/>
    <property type="match status" value="1"/>
</dbReference>
<dbReference type="PANTHER" id="PTHR46649:SF4">
    <property type="entry name" value="HALOACID DEHALOGENASE-LIKE HYDROLASE (HAD) SUPERFAMILY PROTEIN"/>
    <property type="match status" value="1"/>
</dbReference>
<dbReference type="SFLD" id="SFLDG01129">
    <property type="entry name" value="C1.5:_HAD__Beta-PGM__Phosphata"/>
    <property type="match status" value="1"/>
</dbReference>
<dbReference type="Gene3D" id="3.40.50.1000">
    <property type="entry name" value="HAD superfamily/HAD-like"/>
    <property type="match status" value="1"/>
</dbReference>
<reference evidence="1 2" key="1">
    <citation type="submission" date="2024-06" db="EMBL/GenBank/DDBJ databases">
        <title>The Natural Products Discovery Center: Release of the First 8490 Sequenced Strains for Exploring Actinobacteria Biosynthetic Diversity.</title>
        <authorList>
            <person name="Kalkreuter E."/>
            <person name="Kautsar S.A."/>
            <person name="Yang D."/>
            <person name="Bader C.D."/>
            <person name="Teijaro C.N."/>
            <person name="Fluegel L."/>
            <person name="Davis C.M."/>
            <person name="Simpson J.R."/>
            <person name="Lauterbach L."/>
            <person name="Steele A.D."/>
            <person name="Gui C."/>
            <person name="Meng S."/>
            <person name="Li G."/>
            <person name="Viehrig K."/>
            <person name="Ye F."/>
            <person name="Su P."/>
            <person name="Kiefer A.F."/>
            <person name="Nichols A."/>
            <person name="Cepeda A.J."/>
            <person name="Yan W."/>
            <person name="Fan B."/>
            <person name="Jiang Y."/>
            <person name="Adhikari A."/>
            <person name="Zheng C.-J."/>
            <person name="Schuster L."/>
            <person name="Cowan T.M."/>
            <person name="Smanski M.J."/>
            <person name="Chevrette M.G."/>
            <person name="De Carvalho L.P.S."/>
            <person name="Shen B."/>
        </authorList>
    </citation>
    <scope>NUCLEOTIDE SEQUENCE [LARGE SCALE GENOMIC DNA]</scope>
    <source>
        <strain evidence="1 2">NPDC019434</strain>
    </source>
</reference>
<protein>
    <submittedName>
        <fullName evidence="1">HAD family hydrolase</fullName>
        <ecNumber evidence="1">3.1.3.-</ecNumber>
    </submittedName>
</protein>
<evidence type="ECO:0000313" key="1">
    <source>
        <dbReference type="EMBL" id="MEU2123068.1"/>
    </source>
</evidence>
<dbReference type="EC" id="3.1.3.-" evidence="1"/>
<dbReference type="Proteomes" id="UP001550535">
    <property type="component" value="Unassembled WGS sequence"/>
</dbReference>
<dbReference type="GO" id="GO:0016787">
    <property type="term" value="F:hydrolase activity"/>
    <property type="evidence" value="ECO:0007669"/>
    <property type="project" value="UniProtKB-KW"/>
</dbReference>
<gene>
    <name evidence="1" type="ORF">ABZ507_14755</name>
</gene>
<dbReference type="InterPro" id="IPR006439">
    <property type="entry name" value="HAD-SF_hydro_IA"/>
</dbReference>
<dbReference type="SUPFAM" id="SSF56784">
    <property type="entry name" value="HAD-like"/>
    <property type="match status" value="1"/>
</dbReference>
<dbReference type="PRINTS" id="PR00413">
    <property type="entry name" value="HADHALOGNASE"/>
</dbReference>
<keyword evidence="2" id="KW-1185">Reference proteome</keyword>
<dbReference type="Pfam" id="PF00702">
    <property type="entry name" value="Hydrolase"/>
    <property type="match status" value="1"/>
</dbReference>
<sequence>MPSNGSYSHDIRAVVFDWRGTLVSELSPQQWTREALRRTGRRHDDDAASALLREIRAAAGQPNRLQSPQGNTSAARHRETFYAVFADAGLDADLAEELFEVDSDPAYNHFAVDAAATLTALSESGYKIGVLSNIHFDIRPCFAEARLLDSIETFVLSNEHGIQKPDPAIFRLALAELGTSAEQTLMVGDRPSRDGAAVEVGMPTLLVPSLTDPRRRQLHLVTNAIGGGLRPLAREQSAAV</sequence>
<dbReference type="InterPro" id="IPR023214">
    <property type="entry name" value="HAD_sf"/>
</dbReference>
<dbReference type="InterPro" id="IPR036412">
    <property type="entry name" value="HAD-like_sf"/>
</dbReference>
<dbReference type="SFLD" id="SFLDS00003">
    <property type="entry name" value="Haloacid_Dehalogenase"/>
    <property type="match status" value="1"/>
</dbReference>
<evidence type="ECO:0000313" key="2">
    <source>
        <dbReference type="Proteomes" id="UP001550535"/>
    </source>
</evidence>
<dbReference type="RefSeq" id="WP_357804162.1">
    <property type="nucleotide sequence ID" value="NZ_JBEYBM010000007.1"/>
</dbReference>
<proteinExistence type="predicted"/>